<keyword evidence="14" id="KW-1185">Reference proteome</keyword>
<dbReference type="AlphaFoldDB" id="A0A1W6MZQ6"/>
<keyword evidence="13" id="KW-0413">Isomerase</keyword>
<dbReference type="SUPFAM" id="SSF51735">
    <property type="entry name" value="NAD(P)-binding Rossmann-fold domains"/>
    <property type="match status" value="1"/>
</dbReference>
<feature type="binding site" evidence="9">
    <location>
        <position position="186"/>
    </location>
    <ligand>
        <name>1-deoxy-D-xylulose 5-phosphate</name>
        <dbReference type="ChEBI" id="CHEBI:57792"/>
    </ligand>
</feature>
<evidence type="ECO:0000259" key="11">
    <source>
        <dbReference type="Pfam" id="PF08436"/>
    </source>
</evidence>
<feature type="binding site" evidence="9">
    <location>
        <position position="24"/>
    </location>
    <ligand>
        <name>NADPH</name>
        <dbReference type="ChEBI" id="CHEBI:57783"/>
    </ligand>
</feature>
<feature type="binding site" evidence="9">
    <location>
        <position position="136"/>
    </location>
    <ligand>
        <name>NADPH</name>
        <dbReference type="ChEBI" id="CHEBI:57783"/>
    </ligand>
</feature>
<dbReference type="PIRSF" id="PIRSF006205">
    <property type="entry name" value="Dxp_reductismrs"/>
    <property type="match status" value="1"/>
</dbReference>
<dbReference type="FunFam" id="3.40.50.720:FF:000045">
    <property type="entry name" value="1-deoxy-D-xylulose 5-phosphate reductoisomerase"/>
    <property type="match status" value="1"/>
</dbReference>
<feature type="binding site" evidence="9">
    <location>
        <position position="162"/>
    </location>
    <ligand>
        <name>Mn(2+)</name>
        <dbReference type="ChEBI" id="CHEBI:29035"/>
    </ligand>
</feature>
<keyword evidence="5 9" id="KW-0560">Oxidoreductase</keyword>
<name>A0A1W6MZQ6_9HYPH</name>
<dbReference type="SUPFAM" id="SSF55347">
    <property type="entry name" value="Glyceraldehyde-3-phosphate dehydrogenase-like, C-terminal domain"/>
    <property type="match status" value="1"/>
</dbReference>
<feature type="domain" description="DXP reductoisomerase C-terminal" evidence="12">
    <location>
        <begin position="271"/>
        <end position="391"/>
    </location>
</feature>
<feature type="binding site" evidence="9">
    <location>
        <position position="222"/>
    </location>
    <ligand>
        <name>1-deoxy-D-xylulose 5-phosphate</name>
        <dbReference type="ChEBI" id="CHEBI:57792"/>
    </ligand>
</feature>
<dbReference type="STRING" id="655015.B1812_20435"/>
<dbReference type="InterPro" id="IPR026877">
    <property type="entry name" value="DXPR_C"/>
</dbReference>
<evidence type="ECO:0000313" key="13">
    <source>
        <dbReference type="EMBL" id="ARN83058.1"/>
    </source>
</evidence>
<evidence type="ECO:0000256" key="7">
    <source>
        <dbReference type="ARBA" id="ARBA00023229"/>
    </source>
</evidence>
<feature type="binding site" evidence="9">
    <location>
        <position position="135"/>
    </location>
    <ligand>
        <name>1-deoxy-D-xylulose 5-phosphate</name>
        <dbReference type="ChEBI" id="CHEBI:57792"/>
    </ligand>
</feature>
<dbReference type="RefSeq" id="WP_085773205.1">
    <property type="nucleotide sequence ID" value="NZ_AP027149.1"/>
</dbReference>
<feature type="binding site" evidence="9">
    <location>
        <position position="49"/>
    </location>
    <ligand>
        <name>NADPH</name>
        <dbReference type="ChEBI" id="CHEBI:57783"/>
    </ligand>
</feature>
<dbReference type="OrthoDB" id="9806546at2"/>
<feature type="binding site" evidence="9">
    <location>
        <position position="161"/>
    </location>
    <ligand>
        <name>1-deoxy-D-xylulose 5-phosphate</name>
        <dbReference type="ChEBI" id="CHEBI:57792"/>
    </ligand>
</feature>
<dbReference type="GO" id="GO:0030604">
    <property type="term" value="F:1-deoxy-D-xylulose-5-phosphate reductoisomerase activity"/>
    <property type="evidence" value="ECO:0007669"/>
    <property type="project" value="UniProtKB-UniRule"/>
</dbReference>
<dbReference type="Gene3D" id="1.10.1740.10">
    <property type="match status" value="1"/>
</dbReference>
<evidence type="ECO:0000256" key="9">
    <source>
        <dbReference type="HAMAP-Rule" id="MF_00183"/>
    </source>
</evidence>
<feature type="binding site" evidence="9">
    <location>
        <position position="227"/>
    </location>
    <ligand>
        <name>1-deoxy-D-xylulose 5-phosphate</name>
        <dbReference type="ChEBI" id="CHEBI:57792"/>
    </ligand>
</feature>
<evidence type="ECO:0000256" key="8">
    <source>
        <dbReference type="ARBA" id="ARBA00048543"/>
    </source>
</evidence>
<comment type="function">
    <text evidence="9">Catalyzes the NADPH-dependent rearrangement and reduction of 1-deoxy-D-xylulose-5-phosphate (DXP) to 2-C-methyl-D-erythritol 4-phosphate (MEP).</text>
</comment>
<feature type="domain" description="1-deoxy-D-xylulose 5-phosphate reductoisomerase C-terminal" evidence="11">
    <location>
        <begin position="156"/>
        <end position="239"/>
    </location>
</feature>
<dbReference type="GO" id="GO:0070402">
    <property type="term" value="F:NADPH binding"/>
    <property type="evidence" value="ECO:0007669"/>
    <property type="project" value="InterPro"/>
</dbReference>
<keyword evidence="9" id="KW-0460">Magnesium</keyword>
<feature type="binding site" evidence="9">
    <location>
        <position position="26"/>
    </location>
    <ligand>
        <name>NADPH</name>
        <dbReference type="ChEBI" id="CHEBI:57783"/>
    </ligand>
</feature>
<feature type="binding site" evidence="9">
    <location>
        <position position="134"/>
    </location>
    <ligand>
        <name>NADPH</name>
        <dbReference type="ChEBI" id="CHEBI:57783"/>
    </ligand>
</feature>
<evidence type="ECO:0000256" key="6">
    <source>
        <dbReference type="ARBA" id="ARBA00023211"/>
    </source>
</evidence>
<feature type="binding site" evidence="9">
    <location>
        <position position="162"/>
    </location>
    <ligand>
        <name>1-deoxy-D-xylulose 5-phosphate</name>
        <dbReference type="ChEBI" id="CHEBI:57792"/>
    </ligand>
</feature>
<dbReference type="KEGG" id="mbry:B1812_20435"/>
<evidence type="ECO:0000259" key="10">
    <source>
        <dbReference type="Pfam" id="PF02670"/>
    </source>
</evidence>
<dbReference type="GO" id="GO:0030145">
    <property type="term" value="F:manganese ion binding"/>
    <property type="evidence" value="ECO:0007669"/>
    <property type="project" value="TreeGrafter"/>
</dbReference>
<evidence type="ECO:0000259" key="12">
    <source>
        <dbReference type="Pfam" id="PF13288"/>
    </source>
</evidence>
<keyword evidence="7 9" id="KW-0414">Isoprene biosynthesis</keyword>
<dbReference type="EMBL" id="CP019948">
    <property type="protein sequence ID" value="ARN83058.1"/>
    <property type="molecule type" value="Genomic_DNA"/>
</dbReference>
<dbReference type="Proteomes" id="UP000193978">
    <property type="component" value="Chromosome"/>
</dbReference>
<dbReference type="HAMAP" id="MF_00183">
    <property type="entry name" value="DXP_reductoisom"/>
    <property type="match status" value="1"/>
</dbReference>
<comment type="catalytic activity">
    <reaction evidence="8">
        <text>2-C-methyl-D-erythritol 4-phosphate + NADP(+) = 1-deoxy-D-xylulose 5-phosphate + NADPH + H(+)</text>
        <dbReference type="Rhea" id="RHEA:13717"/>
        <dbReference type="ChEBI" id="CHEBI:15378"/>
        <dbReference type="ChEBI" id="CHEBI:57783"/>
        <dbReference type="ChEBI" id="CHEBI:57792"/>
        <dbReference type="ChEBI" id="CHEBI:58262"/>
        <dbReference type="ChEBI" id="CHEBI:58349"/>
        <dbReference type="EC" id="1.1.1.267"/>
    </reaction>
    <physiologicalReaction direction="right-to-left" evidence="8">
        <dbReference type="Rhea" id="RHEA:13719"/>
    </physiologicalReaction>
</comment>
<gene>
    <name evidence="9" type="primary">dxr</name>
    <name evidence="13" type="ORF">B1812_20435</name>
</gene>
<dbReference type="InterPro" id="IPR036291">
    <property type="entry name" value="NAD(P)-bd_dom_sf"/>
</dbReference>
<comment type="similarity">
    <text evidence="2 9">Belongs to the DXR family.</text>
</comment>
<feature type="binding site" evidence="9">
    <location>
        <position position="50"/>
    </location>
    <ligand>
        <name>NADPH</name>
        <dbReference type="ChEBI" id="CHEBI:57783"/>
    </ligand>
</feature>
<evidence type="ECO:0000256" key="4">
    <source>
        <dbReference type="ARBA" id="ARBA00022857"/>
    </source>
</evidence>
<dbReference type="PANTHER" id="PTHR30525">
    <property type="entry name" value="1-DEOXY-D-XYLULOSE 5-PHOSPHATE REDUCTOISOMERASE"/>
    <property type="match status" value="1"/>
</dbReference>
<dbReference type="InterPro" id="IPR003821">
    <property type="entry name" value="DXP_reductoisomerase"/>
</dbReference>
<dbReference type="InterPro" id="IPR036169">
    <property type="entry name" value="DXPR_C_sf"/>
</dbReference>
<keyword evidence="6 9" id="KW-0464">Manganese</keyword>
<sequence length="402" mass="42099">MASNGETTAGKRAPQRVALIGATGSIGKSTVDLLVRNPDRFSVVSLAAGRDHAELARLAILLRPEFVAIRDESGFEPLKEALVGTNIQIGAGREAVIEAATWDADLLVSAIVGAAGVEPTHAALQLGRDVALANKECLVCAGAPFMRAAREAGARLLPMDSEHNAIAQALGGADPATIERMIITASGGPFRTWSREAIEKATVAEALNHPNWSMGPKITVDSATMMNKGLELIEAHHLFGVPAEKLDVVVHPQSIVHGLVAFADGAVTAGMAVPDMRVPIAHCLGFPERLDAPTPRLDLAQIATLTFERPDHERFPALALALGALAAGGGLPTVLNAANEIAVEAFLAGRIAFGDIARHAAEAIDIAEKNGEAKEPASVAEALAIDHNVRDRSRRVLATSRL</sequence>
<dbReference type="Pfam" id="PF13288">
    <property type="entry name" value="DXPR_C"/>
    <property type="match status" value="1"/>
</dbReference>
<dbReference type="GO" id="GO:0051484">
    <property type="term" value="P:isopentenyl diphosphate biosynthetic process, methylerythritol 4-phosphate pathway involved in terpenoid biosynthetic process"/>
    <property type="evidence" value="ECO:0007669"/>
    <property type="project" value="UniProtKB-ARBA"/>
</dbReference>
<feature type="binding site" evidence="9">
    <location>
        <position position="25"/>
    </location>
    <ligand>
        <name>NADPH</name>
        <dbReference type="ChEBI" id="CHEBI:57783"/>
    </ligand>
</feature>
<reference evidence="13 14" key="1">
    <citation type="submission" date="2017-02" db="EMBL/GenBank/DDBJ databases">
        <authorList>
            <person name="Peterson S.W."/>
        </authorList>
    </citation>
    <scope>NUCLEOTIDE SEQUENCE [LARGE SCALE GENOMIC DNA]</scope>
    <source>
        <strain evidence="13 14">S285</strain>
    </source>
</reference>
<dbReference type="PANTHER" id="PTHR30525:SF0">
    <property type="entry name" value="1-DEOXY-D-XYLULOSE 5-PHOSPHATE REDUCTOISOMERASE, CHLOROPLASTIC"/>
    <property type="match status" value="1"/>
</dbReference>
<dbReference type="Gene3D" id="3.40.50.720">
    <property type="entry name" value="NAD(P)-binding Rossmann-like Domain"/>
    <property type="match status" value="1"/>
</dbReference>
<keyword evidence="3 9" id="KW-0479">Metal-binding</keyword>
<keyword evidence="4 9" id="KW-0521">NADP</keyword>
<evidence type="ECO:0000256" key="1">
    <source>
        <dbReference type="ARBA" id="ARBA00005094"/>
    </source>
</evidence>
<dbReference type="Pfam" id="PF08436">
    <property type="entry name" value="DXP_redisom_C"/>
    <property type="match status" value="1"/>
</dbReference>
<feature type="binding site" evidence="9">
    <location>
        <position position="160"/>
    </location>
    <ligand>
        <name>Mn(2+)</name>
        <dbReference type="ChEBI" id="CHEBI:29035"/>
    </ligand>
</feature>
<proteinExistence type="inferred from homology"/>
<comment type="caution">
    <text evidence="9">Lacks conserved residue(s) required for the propagation of feature annotation.</text>
</comment>
<dbReference type="Pfam" id="PF02670">
    <property type="entry name" value="DXP_reductoisom"/>
    <property type="match status" value="1"/>
</dbReference>
<dbReference type="NCBIfam" id="TIGR00243">
    <property type="entry name" value="Dxr"/>
    <property type="match status" value="1"/>
</dbReference>
<organism evidence="13 14">
    <name type="scientific">Methylocystis bryophila</name>
    <dbReference type="NCBI Taxonomy" id="655015"/>
    <lineage>
        <taxon>Bacteria</taxon>
        <taxon>Pseudomonadati</taxon>
        <taxon>Pseudomonadota</taxon>
        <taxon>Alphaproteobacteria</taxon>
        <taxon>Hyphomicrobiales</taxon>
        <taxon>Methylocystaceae</taxon>
        <taxon>Methylocystis</taxon>
    </lineage>
</organism>
<comment type="cofactor">
    <cofactor evidence="9">
        <name>Mg(2+)</name>
        <dbReference type="ChEBI" id="CHEBI:18420"/>
    </cofactor>
    <cofactor evidence="9">
        <name>Mn(2+)</name>
        <dbReference type="ChEBI" id="CHEBI:29035"/>
    </cofactor>
</comment>
<feature type="binding site" evidence="9">
    <location>
        <position position="231"/>
    </location>
    <ligand>
        <name>Mn(2+)</name>
        <dbReference type="ChEBI" id="CHEBI:29035"/>
    </ligand>
</feature>
<evidence type="ECO:0000256" key="5">
    <source>
        <dbReference type="ARBA" id="ARBA00023002"/>
    </source>
</evidence>
<protein>
    <recommendedName>
        <fullName evidence="9">1-deoxy-D-xylulose 5-phosphate reductoisomerase</fullName>
        <shortName evidence="9">DXP reductoisomerase</shortName>
        <ecNumber evidence="9">1.1.1.267</ecNumber>
    </recommendedName>
    <alternativeName>
        <fullName evidence="9">1-deoxyxylulose-5-phosphate reductoisomerase</fullName>
    </alternativeName>
    <alternativeName>
        <fullName evidence="9">2-C-methyl-D-erythritol 4-phosphate synthase</fullName>
    </alternativeName>
</protein>
<comment type="pathway">
    <text evidence="1 9">Isoprenoid biosynthesis; isopentenyl diphosphate biosynthesis via DXP pathway; isopentenyl diphosphate from 1-deoxy-D-xylulose 5-phosphate: step 1/6.</text>
</comment>
<dbReference type="SUPFAM" id="SSF69055">
    <property type="entry name" value="1-deoxy-D-xylulose-5-phosphate reductoisomerase, C-terminal domain"/>
    <property type="match status" value="1"/>
</dbReference>
<dbReference type="GO" id="GO:0016853">
    <property type="term" value="F:isomerase activity"/>
    <property type="evidence" value="ECO:0007669"/>
    <property type="project" value="UniProtKB-KW"/>
</dbReference>
<evidence type="ECO:0000313" key="14">
    <source>
        <dbReference type="Proteomes" id="UP000193978"/>
    </source>
</evidence>
<evidence type="ECO:0000256" key="2">
    <source>
        <dbReference type="ARBA" id="ARBA00006825"/>
    </source>
</evidence>
<dbReference type="UniPathway" id="UPA00056">
    <property type="reaction ID" value="UER00092"/>
</dbReference>
<accession>A0A1W6MZQ6</accession>
<feature type="domain" description="1-deoxy-D-xylulose 5-phosphate reductoisomerase N-terminal" evidence="10">
    <location>
        <begin position="17"/>
        <end position="142"/>
    </location>
</feature>
<feature type="binding site" evidence="9">
    <location>
        <position position="23"/>
    </location>
    <ligand>
        <name>NADPH</name>
        <dbReference type="ChEBI" id="CHEBI:57783"/>
    </ligand>
</feature>
<dbReference type="InterPro" id="IPR013644">
    <property type="entry name" value="DXP_reductoisomerase_C"/>
</dbReference>
<feature type="binding site" evidence="9">
    <location>
        <position position="231"/>
    </location>
    <ligand>
        <name>1-deoxy-D-xylulose 5-phosphate</name>
        <dbReference type="ChEBI" id="CHEBI:57792"/>
    </ligand>
</feature>
<feature type="binding site" evidence="9">
    <location>
        <position position="209"/>
    </location>
    <ligand>
        <name>1-deoxy-D-xylulose 5-phosphate</name>
        <dbReference type="ChEBI" id="CHEBI:57792"/>
    </ligand>
</feature>
<feature type="binding site" evidence="9">
    <location>
        <position position="228"/>
    </location>
    <ligand>
        <name>1-deoxy-D-xylulose 5-phosphate</name>
        <dbReference type="ChEBI" id="CHEBI:57792"/>
    </ligand>
</feature>
<feature type="binding site" evidence="9">
    <location>
        <position position="215"/>
    </location>
    <ligand>
        <name>NADPH</name>
        <dbReference type="ChEBI" id="CHEBI:57783"/>
    </ligand>
</feature>
<dbReference type="EC" id="1.1.1.267" evidence="9"/>
<evidence type="ECO:0000256" key="3">
    <source>
        <dbReference type="ARBA" id="ARBA00022723"/>
    </source>
</evidence>
<dbReference type="InterPro" id="IPR013512">
    <property type="entry name" value="DXP_reductoisomerase_N"/>
</dbReference>